<dbReference type="EMBL" id="GL349474">
    <property type="protein sequence ID" value="KNC52678.1"/>
    <property type="molecule type" value="Genomic_DNA"/>
</dbReference>
<dbReference type="AlphaFoldDB" id="A0A0L0DMP6"/>
<protein>
    <submittedName>
        <fullName evidence="1">Uncharacterized protein</fullName>
    </submittedName>
</protein>
<sequence>MSGTRLVMLAKVRRKTRHWVHHVQIMCKRRVLLVLGRGRGRGGAGEELGDEDVLGDKLLSAERGCRASVLVAGGLGQLEVLGVRGGDEPAGGLDRRPDTDAVRWIKVG</sequence>
<evidence type="ECO:0000313" key="2">
    <source>
        <dbReference type="Proteomes" id="UP000054408"/>
    </source>
</evidence>
<dbReference type="RefSeq" id="XP_013755254.1">
    <property type="nucleotide sequence ID" value="XM_013899800.1"/>
</dbReference>
<dbReference type="Proteomes" id="UP000054408">
    <property type="component" value="Unassembled WGS sequence"/>
</dbReference>
<gene>
    <name evidence="1" type="ORF">AMSG_12178</name>
</gene>
<accession>A0A0L0DMP6</accession>
<reference evidence="1 2" key="1">
    <citation type="submission" date="2010-05" db="EMBL/GenBank/DDBJ databases">
        <title>The Genome Sequence of Thecamonas trahens ATCC 50062.</title>
        <authorList>
            <consortium name="The Broad Institute Genome Sequencing Platform"/>
            <person name="Russ C."/>
            <person name="Cuomo C."/>
            <person name="Shea T."/>
            <person name="Young S.K."/>
            <person name="Zeng Q."/>
            <person name="Koehrsen M."/>
            <person name="Haas B."/>
            <person name="Borodovsky M."/>
            <person name="Guigo R."/>
            <person name="Alvarado L."/>
            <person name="Berlin A."/>
            <person name="Bochicchio J."/>
            <person name="Borenstein D."/>
            <person name="Chapman S."/>
            <person name="Chen Z."/>
            <person name="Freedman E."/>
            <person name="Gellesch M."/>
            <person name="Goldberg J."/>
            <person name="Griggs A."/>
            <person name="Gujja S."/>
            <person name="Heilman E."/>
            <person name="Heiman D."/>
            <person name="Hepburn T."/>
            <person name="Howarth C."/>
            <person name="Jen D."/>
            <person name="Larson L."/>
            <person name="Mehta T."/>
            <person name="Park D."/>
            <person name="Pearson M."/>
            <person name="Roberts A."/>
            <person name="Saif S."/>
            <person name="Shenoy N."/>
            <person name="Sisk P."/>
            <person name="Stolte C."/>
            <person name="Sykes S."/>
            <person name="Thomson T."/>
            <person name="Walk T."/>
            <person name="White J."/>
            <person name="Yandava C."/>
            <person name="Burger G."/>
            <person name="Gray M.W."/>
            <person name="Holland P.W.H."/>
            <person name="King N."/>
            <person name="Lang F.B.F."/>
            <person name="Roger A.J."/>
            <person name="Ruiz-Trillo I."/>
            <person name="Lander E."/>
            <person name="Nusbaum C."/>
        </authorList>
    </citation>
    <scope>NUCLEOTIDE SEQUENCE [LARGE SCALE GENOMIC DNA]</scope>
    <source>
        <strain evidence="1 2">ATCC 50062</strain>
    </source>
</reference>
<name>A0A0L0DMP6_THETB</name>
<organism evidence="1 2">
    <name type="scientific">Thecamonas trahens ATCC 50062</name>
    <dbReference type="NCBI Taxonomy" id="461836"/>
    <lineage>
        <taxon>Eukaryota</taxon>
        <taxon>Apusozoa</taxon>
        <taxon>Apusomonadida</taxon>
        <taxon>Apusomonadidae</taxon>
        <taxon>Thecamonas</taxon>
    </lineage>
</organism>
<evidence type="ECO:0000313" key="1">
    <source>
        <dbReference type="EMBL" id="KNC52678.1"/>
    </source>
</evidence>
<keyword evidence="2" id="KW-1185">Reference proteome</keyword>
<proteinExistence type="predicted"/>
<dbReference type="GeneID" id="25570093"/>